<reference evidence="2 3" key="1">
    <citation type="submission" date="2018-10" db="EMBL/GenBank/DDBJ databases">
        <authorList>
            <person name="Grouzdev D.S."/>
            <person name="Krutkina M.S."/>
            <person name="Tourova T.P."/>
            <person name="Nazina T.N."/>
        </authorList>
    </citation>
    <scope>NUCLEOTIDE SEQUENCE [LARGE SCALE GENOMIC DNA]</scope>
    <source>
        <strain evidence="2 3">435</strain>
    </source>
</reference>
<organism evidence="2 3">
    <name type="scientific">Desulfofundulus salinus</name>
    <dbReference type="NCBI Taxonomy" id="2419843"/>
    <lineage>
        <taxon>Bacteria</taxon>
        <taxon>Bacillati</taxon>
        <taxon>Bacillota</taxon>
        <taxon>Clostridia</taxon>
        <taxon>Eubacteriales</taxon>
        <taxon>Peptococcaceae</taxon>
        <taxon>Desulfofundulus</taxon>
    </lineage>
</organism>
<keyword evidence="1" id="KW-0732">Signal</keyword>
<sequence length="228" mass="25572">MRRVLIFLVLLLLLTAPAHAEIRVVGQDDLPVTVAGYRVLDVQDERELACVESVVCEIYHLQSVLPILEEKDWSVYVVRKRCNGPADAATGSSSEIAGLAVPGKAFIFASGANAKYLRVVEESDVGTLVFGVPASSYLSAYATAHELGHLVRFGYLSEADLQEYVRLRGLKETQKKNRYDNPEELFAEDFRWLFGSEAANRVEYRPSYPKPGEIEREWIFRKLTAGYP</sequence>
<proteinExistence type="predicted"/>
<keyword evidence="3" id="KW-1185">Reference proteome</keyword>
<evidence type="ECO:0000313" key="3">
    <source>
        <dbReference type="Proteomes" id="UP000271256"/>
    </source>
</evidence>
<dbReference type="RefSeq" id="WP_121450839.1">
    <property type="nucleotide sequence ID" value="NZ_RBWE01000001.1"/>
</dbReference>
<protein>
    <recommendedName>
        <fullName evidence="4">Peptidase M10 metallopeptidase domain-containing protein</fullName>
    </recommendedName>
</protein>
<feature type="chain" id="PRO_5019756010" description="Peptidase M10 metallopeptidase domain-containing protein" evidence="1">
    <location>
        <begin position="21"/>
        <end position="228"/>
    </location>
</feature>
<evidence type="ECO:0000313" key="2">
    <source>
        <dbReference type="EMBL" id="RKO66403.1"/>
    </source>
</evidence>
<dbReference type="Proteomes" id="UP000271256">
    <property type="component" value="Unassembled WGS sequence"/>
</dbReference>
<dbReference type="AlphaFoldDB" id="A0A494WU95"/>
<evidence type="ECO:0008006" key="4">
    <source>
        <dbReference type="Google" id="ProtNLM"/>
    </source>
</evidence>
<evidence type="ECO:0000256" key="1">
    <source>
        <dbReference type="SAM" id="SignalP"/>
    </source>
</evidence>
<dbReference type="EMBL" id="RBWE01000001">
    <property type="protein sequence ID" value="RKO66403.1"/>
    <property type="molecule type" value="Genomic_DNA"/>
</dbReference>
<comment type="caution">
    <text evidence="2">The sequence shown here is derived from an EMBL/GenBank/DDBJ whole genome shotgun (WGS) entry which is preliminary data.</text>
</comment>
<accession>A0A494WU95</accession>
<name>A0A494WU95_9FIRM</name>
<gene>
    <name evidence="2" type="ORF">D7024_05220</name>
</gene>
<feature type="signal peptide" evidence="1">
    <location>
        <begin position="1"/>
        <end position="20"/>
    </location>
</feature>
<dbReference type="OrthoDB" id="9904572at2"/>